<proteinExistence type="predicted"/>
<reference evidence="1" key="1">
    <citation type="submission" date="2023-04" db="EMBL/GenBank/DDBJ databases">
        <title>Draft Genome sequencing of Naganishia species isolated from polar environments using Oxford Nanopore Technology.</title>
        <authorList>
            <person name="Leo P."/>
            <person name="Venkateswaran K."/>
        </authorList>
    </citation>
    <scope>NUCLEOTIDE SEQUENCE</scope>
    <source>
        <strain evidence="1">MNA-CCFEE 5262</strain>
    </source>
</reference>
<gene>
    <name evidence="1" type="ORF">QFC20_007081</name>
</gene>
<comment type="caution">
    <text evidence="1">The sequence shown here is derived from an EMBL/GenBank/DDBJ whole genome shotgun (WGS) entry which is preliminary data.</text>
</comment>
<dbReference type="Proteomes" id="UP001230649">
    <property type="component" value="Unassembled WGS sequence"/>
</dbReference>
<dbReference type="EMBL" id="JASBWS010000151">
    <property type="protein sequence ID" value="KAJ9093622.1"/>
    <property type="molecule type" value="Genomic_DNA"/>
</dbReference>
<sequence>MPEPRPISEIDVLLHHAIVASSDRYIRGERLFPAQQPTKTKRKPYGESIAPTKRRKLSHVKLEPKSEGEALSLEDEILEQLDDEARRAGLDPLAIRDEMPIFSSQPQVSTPRNILPPPPPLNEEPPATDPRPTWSFTTTPLPPHLQRQAQLRSPAAPSTISEEDISEVDELATPGEKGTVTADTSGEGGALTGSPSGKLKPTDGGGTLLSLPRRLWSSIRPGLSL</sequence>
<evidence type="ECO:0000313" key="1">
    <source>
        <dbReference type="EMBL" id="KAJ9093622.1"/>
    </source>
</evidence>
<organism evidence="1 2">
    <name type="scientific">Naganishia adeliensis</name>
    <dbReference type="NCBI Taxonomy" id="92952"/>
    <lineage>
        <taxon>Eukaryota</taxon>
        <taxon>Fungi</taxon>
        <taxon>Dikarya</taxon>
        <taxon>Basidiomycota</taxon>
        <taxon>Agaricomycotina</taxon>
        <taxon>Tremellomycetes</taxon>
        <taxon>Filobasidiales</taxon>
        <taxon>Filobasidiaceae</taxon>
        <taxon>Naganishia</taxon>
    </lineage>
</organism>
<name>A0ACC2V300_9TREE</name>
<evidence type="ECO:0000313" key="2">
    <source>
        <dbReference type="Proteomes" id="UP001230649"/>
    </source>
</evidence>
<accession>A0ACC2V300</accession>
<keyword evidence="2" id="KW-1185">Reference proteome</keyword>
<protein>
    <submittedName>
        <fullName evidence="1">Uncharacterized protein</fullName>
    </submittedName>
</protein>